<feature type="domain" description="Gfd2/YDR514C-like C-terminal" evidence="2">
    <location>
        <begin position="83"/>
        <end position="269"/>
    </location>
</feature>
<comment type="caution">
    <text evidence="3">The sequence shown here is derived from an EMBL/GenBank/DDBJ whole genome shotgun (WGS) entry which is preliminary data.</text>
</comment>
<reference evidence="3 4" key="1">
    <citation type="submission" date="2020-05" db="EMBL/GenBank/DDBJ databases">
        <title>Identification and distribution of gene clusters putatively required for synthesis of sphingolipid metabolism inhibitors in phylogenetically diverse species of the filamentous fungus Fusarium.</title>
        <authorList>
            <person name="Kim H.-S."/>
            <person name="Busman M."/>
            <person name="Brown D.W."/>
            <person name="Divon H."/>
            <person name="Uhlig S."/>
            <person name="Proctor R.H."/>
        </authorList>
    </citation>
    <scope>NUCLEOTIDE SEQUENCE [LARGE SCALE GENOMIC DNA]</scope>
    <source>
        <strain evidence="3 4">NRRL 25211</strain>
    </source>
</reference>
<feature type="region of interest" description="Disordered" evidence="1">
    <location>
        <begin position="1"/>
        <end position="22"/>
    </location>
</feature>
<evidence type="ECO:0000313" key="3">
    <source>
        <dbReference type="EMBL" id="KAF5589621.1"/>
    </source>
</evidence>
<dbReference type="EMBL" id="JAAOAR010000300">
    <property type="protein sequence ID" value="KAF5589621.1"/>
    <property type="molecule type" value="Genomic_DNA"/>
</dbReference>
<dbReference type="Pfam" id="PF21762">
    <property type="entry name" value="DEDDh_C"/>
    <property type="match status" value="1"/>
</dbReference>
<feature type="compositionally biased region" description="Polar residues" evidence="1">
    <location>
        <begin position="1"/>
        <end position="16"/>
    </location>
</feature>
<feature type="region of interest" description="Disordered" evidence="1">
    <location>
        <begin position="600"/>
        <end position="634"/>
    </location>
</feature>
<gene>
    <name evidence="3" type="ORF">FPANT_6256</name>
</gene>
<feature type="compositionally biased region" description="Basic and acidic residues" evidence="1">
    <location>
        <begin position="372"/>
        <end position="381"/>
    </location>
</feature>
<dbReference type="AlphaFoldDB" id="A0A8H5LF81"/>
<name>A0A8H5LF81_9HYPO</name>
<sequence length="634" mass="73285">MSTSSLQESVSSNTSISDEETEYIPCESCTVPPESLEHVFPAFDNKMNQFVRMPDTDYIFISLDFHHICRKEPGVSLNGPPYRHDPVVEAGIVYLDMREILYGRGKDVKPGDRGSSWFKYMTPLHYIVEEFENQDGSDQSPYLFAFGRSRRVQEKDLAYRLYRVFASLKKKNRQNDEVEQGRLRQLILLTFDAESVKTALLQLGLEWLAEPNVRIWDLKKEKQFETRLQQPAVFEHVLERLGIRFEDTRFGNLSPCSGNATVFTIQMILAFFYRDERQKALFEDRRPLRWLRYTWVGHSLDQLNLAPGELPKRRRDSEMNRHDVPQKKNEKAFGHHANIIHTNKTSQIIKHIITVTNSKVAYKNIAHNKFINDKSSDDKMTGGKASDNKPTQKITPEKKATEGGNTQETSKDNETTDAQSAEDEIVKLSVIRQHLSVEVPDLFFDVLAKEGLGLPSQFCYPSAYDWLKKVVWRFHKKSEMATDDVEGTQCLMTLQFACLRFRCAACRKPCQDAKTMEPMKGHADEDLGIIITPAKRYTDKLEGKVAENAKVLRKLLEETPEPFTKEKHRRRGKHIDERPIYRSMLEFFIDKFDYFVEVEGDEDEESDSSIEGEDGRDGDYELPQLKVTPPTPQR</sequence>
<dbReference type="PANTHER" id="PTHR28083">
    <property type="entry name" value="GOOD FOR FULL DBP5 ACTIVITY PROTEIN 2"/>
    <property type="match status" value="1"/>
</dbReference>
<feature type="compositionally biased region" description="Basic and acidic residues" evidence="1">
    <location>
        <begin position="315"/>
        <end position="329"/>
    </location>
</feature>
<feature type="region of interest" description="Disordered" evidence="1">
    <location>
        <begin position="307"/>
        <end position="329"/>
    </location>
</feature>
<dbReference type="GO" id="GO:0005634">
    <property type="term" value="C:nucleus"/>
    <property type="evidence" value="ECO:0007669"/>
    <property type="project" value="TreeGrafter"/>
</dbReference>
<dbReference type="InterPro" id="IPR040151">
    <property type="entry name" value="Gfd2/YDR514C-like"/>
</dbReference>
<evidence type="ECO:0000256" key="1">
    <source>
        <dbReference type="SAM" id="MobiDB-lite"/>
    </source>
</evidence>
<proteinExistence type="predicted"/>
<organism evidence="3 4">
    <name type="scientific">Fusarium pseudoanthophilum</name>
    <dbReference type="NCBI Taxonomy" id="48495"/>
    <lineage>
        <taxon>Eukaryota</taxon>
        <taxon>Fungi</taxon>
        <taxon>Dikarya</taxon>
        <taxon>Ascomycota</taxon>
        <taxon>Pezizomycotina</taxon>
        <taxon>Sordariomycetes</taxon>
        <taxon>Hypocreomycetidae</taxon>
        <taxon>Hypocreales</taxon>
        <taxon>Nectriaceae</taxon>
        <taxon>Fusarium</taxon>
        <taxon>Fusarium fujikuroi species complex</taxon>
    </lineage>
</organism>
<feature type="compositionally biased region" description="Acidic residues" evidence="1">
    <location>
        <begin position="600"/>
        <end position="612"/>
    </location>
</feature>
<dbReference type="Proteomes" id="UP000544095">
    <property type="component" value="Unassembled WGS sequence"/>
</dbReference>
<dbReference type="InterPro" id="IPR048519">
    <property type="entry name" value="Gfd2/YDR514C-like_C"/>
</dbReference>
<protein>
    <recommendedName>
        <fullName evidence="2">Gfd2/YDR514C-like C-terminal domain-containing protein</fullName>
    </recommendedName>
</protein>
<keyword evidence="4" id="KW-1185">Reference proteome</keyword>
<evidence type="ECO:0000313" key="4">
    <source>
        <dbReference type="Proteomes" id="UP000544095"/>
    </source>
</evidence>
<feature type="region of interest" description="Disordered" evidence="1">
    <location>
        <begin position="372"/>
        <end position="419"/>
    </location>
</feature>
<accession>A0A8H5LF81</accession>
<evidence type="ECO:0000259" key="2">
    <source>
        <dbReference type="Pfam" id="PF21762"/>
    </source>
</evidence>
<dbReference type="PANTHER" id="PTHR28083:SF1">
    <property type="entry name" value="GOOD FOR FULL DBP5 ACTIVITY PROTEIN 2"/>
    <property type="match status" value="1"/>
</dbReference>